<dbReference type="AlphaFoldDB" id="A0A0C2JF01"/>
<keyword evidence="2" id="KW-1185">Reference proteome</keyword>
<evidence type="ECO:0000313" key="1">
    <source>
        <dbReference type="EMBL" id="KII67823.1"/>
    </source>
</evidence>
<comment type="caution">
    <text evidence="1">The sequence shown here is derived from an EMBL/GenBank/DDBJ whole genome shotgun (WGS) entry which is preliminary data.</text>
</comment>
<sequence length="126" mass="14871">MIIKQREKLYRHSFMGQNSTFSTVSSGLSNSWRPDLWDGYLLNKTNMFFDKCSKSGFETTITNSENYSYYSNCSDLNTDIYQIYEEISKPNECYWKDGDLAEYSTQNSFKNHSHYDQTVDDNYAYV</sequence>
<protein>
    <submittedName>
        <fullName evidence="1">Uncharacterized protein</fullName>
    </submittedName>
</protein>
<organism evidence="1 2">
    <name type="scientific">Thelohanellus kitauei</name>
    <name type="common">Myxosporean</name>
    <dbReference type="NCBI Taxonomy" id="669202"/>
    <lineage>
        <taxon>Eukaryota</taxon>
        <taxon>Metazoa</taxon>
        <taxon>Cnidaria</taxon>
        <taxon>Myxozoa</taxon>
        <taxon>Myxosporea</taxon>
        <taxon>Bivalvulida</taxon>
        <taxon>Platysporina</taxon>
        <taxon>Myxobolidae</taxon>
        <taxon>Thelohanellus</taxon>
    </lineage>
</organism>
<dbReference type="EMBL" id="JWZT01003069">
    <property type="protein sequence ID" value="KII67823.1"/>
    <property type="molecule type" value="Genomic_DNA"/>
</dbReference>
<dbReference type="Proteomes" id="UP000031668">
    <property type="component" value="Unassembled WGS sequence"/>
</dbReference>
<evidence type="ECO:0000313" key="2">
    <source>
        <dbReference type="Proteomes" id="UP000031668"/>
    </source>
</evidence>
<gene>
    <name evidence="1" type="ORF">RF11_03356</name>
</gene>
<reference evidence="1 2" key="1">
    <citation type="journal article" date="2014" name="Genome Biol. Evol.">
        <title>The genome of the myxosporean Thelohanellus kitauei shows adaptations to nutrient acquisition within its fish host.</title>
        <authorList>
            <person name="Yang Y."/>
            <person name="Xiong J."/>
            <person name="Zhou Z."/>
            <person name="Huo F."/>
            <person name="Miao W."/>
            <person name="Ran C."/>
            <person name="Liu Y."/>
            <person name="Zhang J."/>
            <person name="Feng J."/>
            <person name="Wang M."/>
            <person name="Wang M."/>
            <person name="Wang L."/>
            <person name="Yao B."/>
        </authorList>
    </citation>
    <scope>NUCLEOTIDE SEQUENCE [LARGE SCALE GENOMIC DNA]</scope>
    <source>
        <strain evidence="1">Wuqing</strain>
    </source>
</reference>
<proteinExistence type="predicted"/>
<name>A0A0C2JF01_THEKT</name>
<accession>A0A0C2JF01</accession>